<evidence type="ECO:0000256" key="3">
    <source>
        <dbReference type="ARBA" id="ARBA00022679"/>
    </source>
</evidence>
<dbReference type="Proteomes" id="UP000502823">
    <property type="component" value="Unassembled WGS sequence"/>
</dbReference>
<evidence type="ECO:0000313" key="7">
    <source>
        <dbReference type="Proteomes" id="UP000502823"/>
    </source>
</evidence>
<dbReference type="InParanoid" id="A0A6L2Q1J1"/>
<evidence type="ECO:0000256" key="1">
    <source>
        <dbReference type="ARBA" id="ARBA00009995"/>
    </source>
</evidence>
<keyword evidence="5" id="KW-1133">Transmembrane helix</keyword>
<feature type="chain" id="PRO_5027163536" description="UDP-glucuronosyltransferase" evidence="5">
    <location>
        <begin position="24"/>
        <end position="506"/>
    </location>
</feature>
<evidence type="ECO:0000313" key="6">
    <source>
        <dbReference type="EMBL" id="GFG37790.1"/>
    </source>
</evidence>
<dbReference type="InterPro" id="IPR050271">
    <property type="entry name" value="UDP-glycosyltransferase"/>
</dbReference>
<accession>A0A6L2Q1J1</accession>
<dbReference type="InterPro" id="IPR002213">
    <property type="entry name" value="UDP_glucos_trans"/>
</dbReference>
<organism evidence="6 7">
    <name type="scientific">Coptotermes formosanus</name>
    <name type="common">Formosan subterranean termite</name>
    <dbReference type="NCBI Taxonomy" id="36987"/>
    <lineage>
        <taxon>Eukaryota</taxon>
        <taxon>Metazoa</taxon>
        <taxon>Ecdysozoa</taxon>
        <taxon>Arthropoda</taxon>
        <taxon>Hexapoda</taxon>
        <taxon>Insecta</taxon>
        <taxon>Pterygota</taxon>
        <taxon>Neoptera</taxon>
        <taxon>Polyneoptera</taxon>
        <taxon>Dictyoptera</taxon>
        <taxon>Blattodea</taxon>
        <taxon>Blattoidea</taxon>
        <taxon>Termitoidae</taxon>
        <taxon>Rhinotermitidae</taxon>
        <taxon>Coptotermes</taxon>
    </lineage>
</organism>
<dbReference type="InterPro" id="IPR035595">
    <property type="entry name" value="UDP_glycos_trans_CS"/>
</dbReference>
<name>A0A6L2Q1J1_COPFO</name>
<feature type="transmembrane region" description="Helical" evidence="5">
    <location>
        <begin position="470"/>
        <end position="496"/>
    </location>
</feature>
<keyword evidence="2 4" id="KW-0328">Glycosyltransferase</keyword>
<keyword evidence="5" id="KW-0732">Signal</keyword>
<dbReference type="OrthoDB" id="5835829at2759"/>
<dbReference type="EC" id="2.4.1.17" evidence="5"/>
<dbReference type="PANTHER" id="PTHR48043">
    <property type="entry name" value="EG:EG0003.4 PROTEIN-RELATED"/>
    <property type="match status" value="1"/>
</dbReference>
<keyword evidence="5" id="KW-0472">Membrane</keyword>
<keyword evidence="7" id="KW-1185">Reference proteome</keyword>
<dbReference type="AlphaFoldDB" id="A0A6L2Q1J1"/>
<comment type="similarity">
    <text evidence="1 4">Belongs to the UDP-glycosyltransferase family.</text>
</comment>
<dbReference type="PROSITE" id="PS00375">
    <property type="entry name" value="UDPGT"/>
    <property type="match status" value="1"/>
</dbReference>
<dbReference type="EMBL" id="BLKM01000724">
    <property type="protein sequence ID" value="GFG37790.1"/>
    <property type="molecule type" value="Genomic_DNA"/>
</dbReference>
<protein>
    <recommendedName>
        <fullName evidence="5">UDP-glucuronosyltransferase</fullName>
        <ecNumber evidence="5">2.4.1.17</ecNumber>
    </recommendedName>
</protein>
<dbReference type="GO" id="GO:0015020">
    <property type="term" value="F:glucuronosyltransferase activity"/>
    <property type="evidence" value="ECO:0007669"/>
    <property type="project" value="UniProtKB-EC"/>
</dbReference>
<dbReference type="CDD" id="cd03784">
    <property type="entry name" value="GT1_Gtf-like"/>
    <property type="match status" value="1"/>
</dbReference>
<comment type="subcellular location">
    <subcellularLocation>
        <location evidence="5">Membrane</location>
        <topology evidence="5">Single-pass membrane protein</topology>
    </subcellularLocation>
</comment>
<dbReference type="PANTHER" id="PTHR48043:SF145">
    <property type="entry name" value="FI06409P-RELATED"/>
    <property type="match status" value="1"/>
</dbReference>
<comment type="caution">
    <text evidence="6">The sequence shown here is derived from an EMBL/GenBank/DDBJ whole genome shotgun (WGS) entry which is preliminary data.</text>
</comment>
<evidence type="ECO:0000256" key="5">
    <source>
        <dbReference type="RuleBase" id="RU362059"/>
    </source>
</evidence>
<feature type="signal peptide" evidence="5">
    <location>
        <begin position="1"/>
        <end position="23"/>
    </location>
</feature>
<dbReference type="FunCoup" id="A0A6L2Q1J1">
    <property type="interactions" value="177"/>
</dbReference>
<reference evidence="7" key="1">
    <citation type="submission" date="2020-01" db="EMBL/GenBank/DDBJ databases">
        <title>Draft genome sequence of the Termite Coptotermes fromosanus.</title>
        <authorList>
            <person name="Itakura S."/>
            <person name="Yosikawa Y."/>
            <person name="Umezawa K."/>
        </authorList>
    </citation>
    <scope>NUCLEOTIDE SEQUENCE [LARGE SCALE GENOMIC DNA]</scope>
</reference>
<proteinExistence type="inferred from homology"/>
<comment type="catalytic activity">
    <reaction evidence="5">
        <text>glucuronate acceptor + UDP-alpha-D-glucuronate = acceptor beta-D-glucuronoside + UDP + H(+)</text>
        <dbReference type="Rhea" id="RHEA:21032"/>
        <dbReference type="ChEBI" id="CHEBI:15378"/>
        <dbReference type="ChEBI" id="CHEBI:58052"/>
        <dbReference type="ChEBI" id="CHEBI:58223"/>
        <dbReference type="ChEBI" id="CHEBI:132367"/>
        <dbReference type="ChEBI" id="CHEBI:132368"/>
        <dbReference type="EC" id="2.4.1.17"/>
    </reaction>
</comment>
<keyword evidence="5" id="KW-0812">Transmembrane</keyword>
<keyword evidence="3 4" id="KW-0808">Transferase</keyword>
<dbReference type="FunFam" id="3.40.50.2000:FF:000050">
    <property type="entry name" value="UDP-glucuronosyltransferase"/>
    <property type="match status" value="1"/>
</dbReference>
<dbReference type="Pfam" id="PF00201">
    <property type="entry name" value="UDPGT"/>
    <property type="match status" value="1"/>
</dbReference>
<evidence type="ECO:0000256" key="4">
    <source>
        <dbReference type="RuleBase" id="RU003718"/>
    </source>
</evidence>
<evidence type="ECO:0000256" key="2">
    <source>
        <dbReference type="ARBA" id="ARBA00022676"/>
    </source>
</evidence>
<dbReference type="GO" id="GO:0016020">
    <property type="term" value="C:membrane"/>
    <property type="evidence" value="ECO:0007669"/>
    <property type="project" value="UniProtKB-SubCell"/>
</dbReference>
<gene>
    <name evidence="6" type="ORF">Cfor_07822</name>
</gene>
<sequence length="506" mass="56762">MKCCQLLLLVVLIASDSTGNSEAARILGAFHFNGKSHFMAIQPLLKGLAARGHQVYVLGHIPLKKPVPNYTDISLEGSVPGVLNSFSVKSALEFGQYFTLLSFFYKKVTDICETVLEHPKVQDLIKSNDTFDLVITEVLGPDCMNAFSYRFNAPIISIISSVILPWGNDRVGNPDHPAYIPSYFLPYTQHMTFSQRLINTILTEVLKLGLYVFGELPTDKMLKKHFGKDVPPLSELKERTSVILVNSHFSLNYPRPTVPAFIEVGGIHIQSNGILPKDLKSFLDEAEEGVIYFSLGTLVIGETLPEDKLQAFSNVFSELPQRVLWKMDKNISLPNVRTSKWFPQFDVLSHPNVRAFITHGGLLGTQEAVHAGVPMVGVPLFADQYFNIRNCVEKGISVVVEYDAITKDTISNAVKTVLHNSSYRQKAQQLSRLFRDRPHTPLETAIFWTEYVIRHGGAPHLRSAALDLTWYQYLILDVIAVIVLFLAFVLCTLYVICRKIISIYFG</sequence>
<dbReference type="Gene3D" id="3.40.50.2000">
    <property type="entry name" value="Glycogen Phosphorylase B"/>
    <property type="match status" value="1"/>
</dbReference>
<dbReference type="SUPFAM" id="SSF53756">
    <property type="entry name" value="UDP-Glycosyltransferase/glycogen phosphorylase"/>
    <property type="match status" value="1"/>
</dbReference>
<feature type="non-terminal residue" evidence="6">
    <location>
        <position position="506"/>
    </location>
</feature>